<proteinExistence type="predicted"/>
<sequence>METKSPVKGWWKYILLFTVLLASGPTTQVINQALRGYPLDINYLWTELSPFGILGGGLYNGNGGADWKIGKPKATIWNAGNVRSLPELRSFALELANRDRILNNLPPLQEDSVLSLTAQLHAQDMLERQYFDHISPEGKSPRDRYLAVSSRPLQGVGENIVQGETQGWGLTYREAEKFQRGWMYSHGHRANLLTEEYTKFGYGVVTGANGQIYAVQMFGM</sequence>
<dbReference type="PANTHER" id="PTHR31157:SF1">
    <property type="entry name" value="SCP DOMAIN-CONTAINING PROTEIN"/>
    <property type="match status" value="1"/>
</dbReference>
<organism evidence="2 3">
    <name type="scientific">Nodularia spumigena CENA596</name>
    <dbReference type="NCBI Taxonomy" id="1819295"/>
    <lineage>
        <taxon>Bacteria</taxon>
        <taxon>Bacillati</taxon>
        <taxon>Cyanobacteriota</taxon>
        <taxon>Cyanophyceae</taxon>
        <taxon>Nostocales</taxon>
        <taxon>Nodulariaceae</taxon>
        <taxon>Nodularia</taxon>
    </lineage>
</organism>
<dbReference type="Pfam" id="PF00188">
    <property type="entry name" value="CAP"/>
    <property type="match status" value="1"/>
</dbReference>
<dbReference type="RefSeq" id="WP_063873801.1">
    <property type="nucleotide sequence ID" value="NZ_CAWMRI010000232.1"/>
</dbReference>
<dbReference type="EMBL" id="LWAJ01000232">
    <property type="protein sequence ID" value="KZL48618.1"/>
    <property type="molecule type" value="Genomic_DNA"/>
</dbReference>
<dbReference type="Proteomes" id="UP000076555">
    <property type="component" value="Unassembled WGS sequence"/>
</dbReference>
<gene>
    <name evidence="2" type="ORF">A2T98_17065</name>
</gene>
<feature type="domain" description="SCP" evidence="1">
    <location>
        <begin position="93"/>
        <end position="218"/>
    </location>
</feature>
<name>A0A166IN72_NODSP</name>
<dbReference type="AlphaFoldDB" id="A0A166IN72"/>
<dbReference type="SUPFAM" id="SSF55797">
    <property type="entry name" value="PR-1-like"/>
    <property type="match status" value="1"/>
</dbReference>
<dbReference type="Gene3D" id="3.40.33.10">
    <property type="entry name" value="CAP"/>
    <property type="match status" value="1"/>
</dbReference>
<reference evidence="2 3" key="1">
    <citation type="submission" date="2016-04" db="EMBL/GenBank/DDBJ databases">
        <title>Draft Genome Assembly of the Bloom-forming Cyanobacterium Nodularia spumigena Strain CENA596 in Shrimp Production Ponds.</title>
        <authorList>
            <person name="Popin R.V."/>
            <person name="Rigonato J."/>
            <person name="Abreu V.A."/>
            <person name="Andreote A.P."/>
            <person name="Silveira S.B."/>
            <person name="Odebrecht C."/>
            <person name="Fiore M.F."/>
        </authorList>
    </citation>
    <scope>NUCLEOTIDE SEQUENCE [LARGE SCALE GENOMIC DNA]</scope>
    <source>
        <strain evidence="2 3">CENA596</strain>
    </source>
</reference>
<evidence type="ECO:0000313" key="3">
    <source>
        <dbReference type="Proteomes" id="UP000076555"/>
    </source>
</evidence>
<dbReference type="CDD" id="cd05379">
    <property type="entry name" value="CAP_bacterial"/>
    <property type="match status" value="1"/>
</dbReference>
<comment type="caution">
    <text evidence="2">The sequence shown here is derived from an EMBL/GenBank/DDBJ whole genome shotgun (WGS) entry which is preliminary data.</text>
</comment>
<evidence type="ECO:0000259" key="1">
    <source>
        <dbReference type="Pfam" id="PF00188"/>
    </source>
</evidence>
<protein>
    <recommendedName>
        <fullName evidence="1">SCP domain-containing protein</fullName>
    </recommendedName>
</protein>
<dbReference type="PANTHER" id="PTHR31157">
    <property type="entry name" value="SCP DOMAIN-CONTAINING PROTEIN"/>
    <property type="match status" value="1"/>
</dbReference>
<accession>A0A166IN72</accession>
<dbReference type="InterPro" id="IPR035940">
    <property type="entry name" value="CAP_sf"/>
</dbReference>
<dbReference type="OrthoDB" id="9783944at2"/>
<evidence type="ECO:0000313" key="2">
    <source>
        <dbReference type="EMBL" id="KZL48618.1"/>
    </source>
</evidence>
<dbReference type="InterPro" id="IPR014044">
    <property type="entry name" value="CAP_dom"/>
</dbReference>